<dbReference type="AlphaFoldDB" id="A0A7J6MEW6"/>
<gene>
    <name evidence="2" type="ORF">FOL47_002300</name>
</gene>
<dbReference type="GO" id="GO:0000175">
    <property type="term" value="F:3'-5'-RNA exonuclease activity"/>
    <property type="evidence" value="ECO:0007669"/>
    <property type="project" value="TreeGrafter"/>
</dbReference>
<proteinExistence type="predicted"/>
<dbReference type="Gene3D" id="3.60.10.10">
    <property type="entry name" value="Endonuclease/exonuclease/phosphatase"/>
    <property type="match status" value="1"/>
</dbReference>
<dbReference type="InterPro" id="IPR036691">
    <property type="entry name" value="Endo/exonu/phosph_ase_sf"/>
</dbReference>
<reference evidence="2 3" key="1">
    <citation type="submission" date="2020-04" db="EMBL/GenBank/DDBJ databases">
        <title>Perkinsus chesapeaki whole genome sequence.</title>
        <authorList>
            <person name="Bogema D.R."/>
        </authorList>
    </citation>
    <scope>NUCLEOTIDE SEQUENCE [LARGE SCALE GENOMIC DNA]</scope>
    <source>
        <strain evidence="2">ATCC PRA-425</strain>
    </source>
</reference>
<dbReference type="PANTHER" id="PTHR12121:SF36">
    <property type="entry name" value="ENDONUCLEASE_EXONUCLEASE_PHOSPHATASE DOMAIN-CONTAINING PROTEIN"/>
    <property type="match status" value="1"/>
</dbReference>
<dbReference type="OrthoDB" id="428734at2759"/>
<feature type="domain" description="Endonuclease/exonuclease/phosphatase" evidence="1">
    <location>
        <begin position="22"/>
        <end position="193"/>
    </location>
</feature>
<keyword evidence="3" id="KW-1185">Reference proteome</keyword>
<comment type="caution">
    <text evidence="2">The sequence shown here is derived from an EMBL/GenBank/DDBJ whole genome shotgun (WGS) entry which is preliminary data.</text>
</comment>
<dbReference type="InterPro" id="IPR050410">
    <property type="entry name" value="CCR4/nocturin_mRNA_transcr"/>
</dbReference>
<protein>
    <recommendedName>
        <fullName evidence="1">Endonuclease/exonuclease/phosphatase domain-containing protein</fullName>
    </recommendedName>
</protein>
<dbReference type="InterPro" id="IPR005135">
    <property type="entry name" value="Endo/exonuclease/phosphatase"/>
</dbReference>
<evidence type="ECO:0000259" key="1">
    <source>
        <dbReference type="Pfam" id="PF03372"/>
    </source>
</evidence>
<name>A0A7J6MEW6_PERCH</name>
<dbReference type="PANTHER" id="PTHR12121">
    <property type="entry name" value="CARBON CATABOLITE REPRESSOR PROTEIN 4"/>
    <property type="match status" value="1"/>
</dbReference>
<dbReference type="Pfam" id="PF03372">
    <property type="entry name" value="Exo_endo_phos"/>
    <property type="match status" value="1"/>
</dbReference>
<evidence type="ECO:0000313" key="2">
    <source>
        <dbReference type="EMBL" id="KAF4669966.1"/>
    </source>
</evidence>
<organism evidence="2 3">
    <name type="scientific">Perkinsus chesapeaki</name>
    <name type="common">Clam parasite</name>
    <name type="synonym">Perkinsus andrewsi</name>
    <dbReference type="NCBI Taxonomy" id="330153"/>
    <lineage>
        <taxon>Eukaryota</taxon>
        <taxon>Sar</taxon>
        <taxon>Alveolata</taxon>
        <taxon>Perkinsozoa</taxon>
        <taxon>Perkinsea</taxon>
        <taxon>Perkinsida</taxon>
        <taxon>Perkinsidae</taxon>
        <taxon>Perkinsus</taxon>
    </lineage>
</organism>
<accession>A0A7J6MEW6</accession>
<evidence type="ECO:0000313" key="3">
    <source>
        <dbReference type="Proteomes" id="UP000591131"/>
    </source>
</evidence>
<dbReference type="Proteomes" id="UP000591131">
    <property type="component" value="Unassembled WGS sequence"/>
</dbReference>
<dbReference type="EMBL" id="JAAPAO010000161">
    <property type="protein sequence ID" value="KAF4669966.1"/>
    <property type="molecule type" value="Genomic_DNA"/>
</dbReference>
<dbReference type="SUPFAM" id="SSF56219">
    <property type="entry name" value="DNase I-like"/>
    <property type="match status" value="1"/>
</dbReference>
<sequence>MPPLPIPNPATVAAATSTFSFVTWNILHSAHYQRLLADPAFNNPKRRALSPSARLVNLTNSILRMNADIVALQELDITTLPILKGTLEAKGGYRMATAMINEAVQAKDGCAIFCKSDRFEPLATTEFRMCHSLDKYLHSLAQSTSGLAGALFPDVKLLQAYLLARQLEDFESSLPSGPAVLLGGDFNSTPDDSAV</sequence>